<dbReference type="Proteomes" id="UP001157167">
    <property type="component" value="Unassembled WGS sequence"/>
</dbReference>
<evidence type="ECO:0000259" key="2">
    <source>
        <dbReference type="Pfam" id="PF01571"/>
    </source>
</evidence>
<accession>A0ABQ6FF84</accession>
<keyword evidence="6" id="KW-1185">Reference proteome</keyword>
<dbReference type="PANTHER" id="PTHR43757">
    <property type="entry name" value="AMINOMETHYLTRANSFERASE"/>
    <property type="match status" value="1"/>
</dbReference>
<name>A0ABQ6FF84_9RHOO</name>
<dbReference type="InterPro" id="IPR028896">
    <property type="entry name" value="GcvT/YgfZ/DmdA"/>
</dbReference>
<feature type="domain" description="DUF1989" evidence="4">
    <location>
        <begin position="41"/>
        <end position="209"/>
    </location>
</feature>
<dbReference type="InterPro" id="IPR013977">
    <property type="entry name" value="GcvT_C"/>
</dbReference>
<dbReference type="Pfam" id="PF09347">
    <property type="entry name" value="DUF1989"/>
    <property type="match status" value="1"/>
</dbReference>
<dbReference type="EMBL" id="BSPX01000080">
    <property type="protein sequence ID" value="GLT24247.1"/>
    <property type="molecule type" value="Genomic_DNA"/>
</dbReference>
<dbReference type="InterPro" id="IPR018959">
    <property type="entry name" value="DUF1989"/>
</dbReference>
<reference evidence="6" key="1">
    <citation type="journal article" date="2019" name="Int. J. Syst. Evol. Microbiol.">
        <title>The Global Catalogue of Microorganisms (GCM) 10K type strain sequencing project: providing services to taxonomists for standard genome sequencing and annotation.</title>
        <authorList>
            <consortium name="The Broad Institute Genomics Platform"/>
            <consortium name="The Broad Institute Genome Sequencing Center for Infectious Disease"/>
            <person name="Wu L."/>
            <person name="Ma J."/>
        </authorList>
    </citation>
    <scope>NUCLEOTIDE SEQUENCE [LARGE SCALE GENOMIC DNA]</scope>
    <source>
        <strain evidence="6">NBRC 102407</strain>
    </source>
</reference>
<feature type="region of interest" description="Disordered" evidence="1">
    <location>
        <begin position="1"/>
        <end position="31"/>
    </location>
</feature>
<dbReference type="InterPro" id="IPR027266">
    <property type="entry name" value="TrmE/GcvT-like"/>
</dbReference>
<feature type="domain" description="Aminomethyltransferase C-terminal" evidence="3">
    <location>
        <begin position="547"/>
        <end position="628"/>
    </location>
</feature>
<evidence type="ECO:0000259" key="4">
    <source>
        <dbReference type="Pfam" id="PF09347"/>
    </source>
</evidence>
<sequence>MNDPTPLSALDPEAGPDPFLLDADAPPPAPQAFPEPLEVIRVTAASARAFTVKAGQCIQVIDVDGKQCSDLLAFDAAALAAGEEWGLDPTVTRTLAGAAYPQPGLHAKYFDARMQPLLETVQDTVGRHDAFALACTAKYYEDAGFPGHPNCSDNFSAALAPFGIKPRAGWPAINFFYNTFIQPCGSLGFAEPWSRPGDYVLLRALKDLVVAVSSCADDIDPANAWQPTDIEVRIYDAAHHFPRAMAHRMTPDAPARLTRPSAFAPVTETLTRDFIDYKGFWLPRSFVGHGTLAEYWACREKVAVMDLSALRKFDVTGPDAEALLQKVQTRDMRKLAIGQVIYTAVCHAHGGMMDDGTVFRLGRDVFRFVCGEDTTGLWLKEQAAAGGFDVRIRDATDALHNLAVQGPKSRELLAKILWTAPIQPAIGELGWFRFTAARLGGPTDIPLVVSRTGYTGELGFELWCAPKDGPAVWQAVMEAGAPLGIVPLGFDALDMLRIEAGLAFAGHEFCDQTDPFEAGISFTVALSKPDDFIGKAALEERKAHPRRKLVGLAIASNEPAAHGDGLYVGRAKVGEITSTVRSPVLDAQIALARVDVAYSAIDTALQVGQLDGHRKRLDATVVAFPHYDPTKSRVRA</sequence>
<dbReference type="RefSeq" id="WP_284189412.1">
    <property type="nucleotide sequence ID" value="NZ_BSPX01000080.1"/>
</dbReference>
<proteinExistence type="predicted"/>
<dbReference type="SUPFAM" id="SSF101790">
    <property type="entry name" value="Aminomethyltransferase beta-barrel domain"/>
    <property type="match status" value="1"/>
</dbReference>
<protein>
    <submittedName>
        <fullName evidence="5">Aminomethyltransferase</fullName>
    </submittedName>
</protein>
<organism evidence="5 6">
    <name type="scientific">Zoogloea oryzae</name>
    <dbReference type="NCBI Taxonomy" id="310767"/>
    <lineage>
        <taxon>Bacteria</taxon>
        <taxon>Pseudomonadati</taxon>
        <taxon>Pseudomonadota</taxon>
        <taxon>Betaproteobacteria</taxon>
        <taxon>Rhodocyclales</taxon>
        <taxon>Zoogloeaceae</taxon>
        <taxon>Zoogloea</taxon>
    </lineage>
</organism>
<dbReference type="InterPro" id="IPR006222">
    <property type="entry name" value="GCVT_N"/>
</dbReference>
<dbReference type="SUPFAM" id="SSF103025">
    <property type="entry name" value="Folate-binding domain"/>
    <property type="match status" value="1"/>
</dbReference>
<dbReference type="InterPro" id="IPR029043">
    <property type="entry name" value="GcvT/YgfZ_C"/>
</dbReference>
<evidence type="ECO:0000256" key="1">
    <source>
        <dbReference type="SAM" id="MobiDB-lite"/>
    </source>
</evidence>
<evidence type="ECO:0000313" key="5">
    <source>
        <dbReference type="EMBL" id="GLT24247.1"/>
    </source>
</evidence>
<dbReference type="PANTHER" id="PTHR43757:SF2">
    <property type="entry name" value="AMINOMETHYLTRANSFERASE, MITOCHONDRIAL"/>
    <property type="match status" value="1"/>
</dbReference>
<dbReference type="Gene3D" id="3.30.1360.120">
    <property type="entry name" value="Probable tRNA modification gtpase trme, domain 1"/>
    <property type="match status" value="1"/>
</dbReference>
<evidence type="ECO:0000259" key="3">
    <source>
        <dbReference type="Pfam" id="PF08669"/>
    </source>
</evidence>
<feature type="domain" description="GCVT N-terminal" evidence="2">
    <location>
        <begin position="273"/>
        <end position="528"/>
    </location>
</feature>
<dbReference type="Pfam" id="PF08669">
    <property type="entry name" value="GCV_T_C"/>
    <property type="match status" value="1"/>
</dbReference>
<dbReference type="Pfam" id="PF01571">
    <property type="entry name" value="GCV_T"/>
    <property type="match status" value="1"/>
</dbReference>
<evidence type="ECO:0000313" key="6">
    <source>
        <dbReference type="Proteomes" id="UP001157167"/>
    </source>
</evidence>
<gene>
    <name evidence="5" type="ORF">GCM10007933_37230</name>
</gene>
<comment type="caution">
    <text evidence="5">The sequence shown here is derived from an EMBL/GenBank/DDBJ whole genome shotgun (WGS) entry which is preliminary data.</text>
</comment>